<reference evidence="3" key="1">
    <citation type="submission" date="2017-06" db="EMBL/GenBank/DDBJ databases">
        <authorList>
            <person name="Varghese N."/>
            <person name="Submissions S."/>
        </authorList>
    </citation>
    <scope>NUCLEOTIDE SEQUENCE [LARGE SCALE GENOMIC DNA]</scope>
    <source>
        <strain evidence="3">NKM1</strain>
    </source>
</reference>
<feature type="transmembrane region" description="Helical" evidence="1">
    <location>
        <begin position="6"/>
        <end position="26"/>
    </location>
</feature>
<keyword evidence="3" id="KW-1185">Reference proteome</keyword>
<accession>A0A239DQK1</accession>
<dbReference type="OrthoDB" id="9903512at2"/>
<keyword evidence="1" id="KW-1133">Transmembrane helix</keyword>
<dbReference type="Proteomes" id="UP000198432">
    <property type="component" value="Unassembled WGS sequence"/>
</dbReference>
<dbReference type="AlphaFoldDB" id="A0A239DQK1"/>
<proteinExistence type="predicted"/>
<evidence type="ECO:0000313" key="3">
    <source>
        <dbReference type="Proteomes" id="UP000198432"/>
    </source>
</evidence>
<evidence type="ECO:0000313" key="2">
    <source>
        <dbReference type="EMBL" id="SNS34371.1"/>
    </source>
</evidence>
<protein>
    <submittedName>
        <fullName evidence="2">Putative membrane protein</fullName>
    </submittedName>
</protein>
<keyword evidence="1" id="KW-0472">Membrane</keyword>
<sequence>MEFFGFSFFCTLLFAGVLFVLLYELFSTSKDGGKESPLDVLRKKYASFEMSTEAYEERREVLERDLKK</sequence>
<name>A0A239DQK1_9BACT</name>
<dbReference type="RefSeq" id="WP_089318498.1">
    <property type="nucleotide sequence ID" value="NZ_FZOQ01000005.1"/>
</dbReference>
<gene>
    <name evidence="2" type="ORF">SAMN06296052_10565</name>
</gene>
<organism evidence="2 3">
    <name type="scientific">Pontibacter ummariensis</name>
    <dbReference type="NCBI Taxonomy" id="1610492"/>
    <lineage>
        <taxon>Bacteria</taxon>
        <taxon>Pseudomonadati</taxon>
        <taxon>Bacteroidota</taxon>
        <taxon>Cytophagia</taxon>
        <taxon>Cytophagales</taxon>
        <taxon>Hymenobacteraceae</taxon>
        <taxon>Pontibacter</taxon>
    </lineage>
</organism>
<evidence type="ECO:0000256" key="1">
    <source>
        <dbReference type="SAM" id="Phobius"/>
    </source>
</evidence>
<keyword evidence="1" id="KW-0812">Transmembrane</keyword>
<dbReference type="EMBL" id="FZOQ01000005">
    <property type="protein sequence ID" value="SNS34371.1"/>
    <property type="molecule type" value="Genomic_DNA"/>
</dbReference>